<dbReference type="Gene3D" id="1.10.510.10">
    <property type="entry name" value="Transferase(Phosphotransferase) domain 1"/>
    <property type="match status" value="1"/>
</dbReference>
<evidence type="ECO:0000256" key="1">
    <source>
        <dbReference type="ARBA" id="ARBA00012513"/>
    </source>
</evidence>
<dbReference type="GO" id="GO:0004674">
    <property type="term" value="F:protein serine/threonine kinase activity"/>
    <property type="evidence" value="ECO:0007669"/>
    <property type="project" value="UniProtKB-KW"/>
</dbReference>
<feature type="compositionally biased region" description="Pro residues" evidence="8">
    <location>
        <begin position="294"/>
        <end position="308"/>
    </location>
</feature>
<evidence type="ECO:0000259" key="9">
    <source>
        <dbReference type="PROSITE" id="PS50011"/>
    </source>
</evidence>
<accession>A0A7W3WY99</accession>
<feature type="non-terminal residue" evidence="10">
    <location>
        <position position="308"/>
    </location>
</feature>
<evidence type="ECO:0000256" key="6">
    <source>
        <dbReference type="ARBA" id="ARBA00022840"/>
    </source>
</evidence>
<keyword evidence="4 7" id="KW-0547">Nucleotide-binding</keyword>
<proteinExistence type="predicted"/>
<dbReference type="InterPro" id="IPR011009">
    <property type="entry name" value="Kinase-like_dom_sf"/>
</dbReference>
<dbReference type="SUPFAM" id="SSF56112">
    <property type="entry name" value="Protein kinase-like (PK-like)"/>
    <property type="match status" value="1"/>
</dbReference>
<evidence type="ECO:0000256" key="8">
    <source>
        <dbReference type="SAM" id="MobiDB-lite"/>
    </source>
</evidence>
<evidence type="ECO:0000256" key="3">
    <source>
        <dbReference type="ARBA" id="ARBA00022679"/>
    </source>
</evidence>
<dbReference type="PROSITE" id="PS50011">
    <property type="entry name" value="PROTEIN_KINASE_DOM"/>
    <property type="match status" value="1"/>
</dbReference>
<dbReference type="PANTHER" id="PTHR43289:SF6">
    <property type="entry name" value="SERINE_THREONINE-PROTEIN KINASE NEKL-3"/>
    <property type="match status" value="1"/>
</dbReference>
<dbReference type="EC" id="2.7.11.1" evidence="1"/>
<evidence type="ECO:0000256" key="7">
    <source>
        <dbReference type="PROSITE-ProRule" id="PRU10141"/>
    </source>
</evidence>
<evidence type="ECO:0000256" key="4">
    <source>
        <dbReference type="ARBA" id="ARBA00022741"/>
    </source>
</evidence>
<dbReference type="AlphaFoldDB" id="A0A7W3WY99"/>
<dbReference type="GO" id="GO:0005524">
    <property type="term" value="F:ATP binding"/>
    <property type="evidence" value="ECO:0007669"/>
    <property type="project" value="UniProtKB-UniRule"/>
</dbReference>
<protein>
    <recommendedName>
        <fullName evidence="1">non-specific serine/threonine protein kinase</fullName>
        <ecNumber evidence="1">2.7.11.1</ecNumber>
    </recommendedName>
</protein>
<name>A0A7W3WY99_9ACTN</name>
<dbReference type="InterPro" id="IPR000719">
    <property type="entry name" value="Prot_kinase_dom"/>
</dbReference>
<dbReference type="PANTHER" id="PTHR43289">
    <property type="entry name" value="MITOGEN-ACTIVATED PROTEIN KINASE KINASE KINASE 20-RELATED"/>
    <property type="match status" value="1"/>
</dbReference>
<feature type="domain" description="Protein kinase" evidence="9">
    <location>
        <begin position="13"/>
        <end position="273"/>
    </location>
</feature>
<dbReference type="Gene3D" id="3.30.200.20">
    <property type="entry name" value="Phosphorylase Kinase, domain 1"/>
    <property type="match status" value="1"/>
</dbReference>
<dbReference type="InterPro" id="IPR008271">
    <property type="entry name" value="Ser/Thr_kinase_AS"/>
</dbReference>
<dbReference type="PROSITE" id="PS00108">
    <property type="entry name" value="PROTEIN_KINASE_ST"/>
    <property type="match status" value="1"/>
</dbReference>
<feature type="binding site" evidence="7">
    <location>
        <position position="42"/>
    </location>
    <ligand>
        <name>ATP</name>
        <dbReference type="ChEBI" id="CHEBI:30616"/>
    </ligand>
</feature>
<evidence type="ECO:0000256" key="2">
    <source>
        <dbReference type="ARBA" id="ARBA00022527"/>
    </source>
</evidence>
<organism evidence="10 11">
    <name type="scientific">Streptomyces alkaliterrae</name>
    <dbReference type="NCBI Taxonomy" id="2213162"/>
    <lineage>
        <taxon>Bacteria</taxon>
        <taxon>Bacillati</taxon>
        <taxon>Actinomycetota</taxon>
        <taxon>Actinomycetes</taxon>
        <taxon>Kitasatosporales</taxon>
        <taxon>Streptomycetaceae</taxon>
        <taxon>Streptomyces</taxon>
    </lineage>
</organism>
<dbReference type="InterPro" id="IPR017441">
    <property type="entry name" value="Protein_kinase_ATP_BS"/>
</dbReference>
<dbReference type="Pfam" id="PF00069">
    <property type="entry name" value="Pkinase"/>
    <property type="match status" value="1"/>
</dbReference>
<reference evidence="11" key="1">
    <citation type="submission" date="2020-05" db="EMBL/GenBank/DDBJ databases">
        <title>Classification of alakaliphilic streptomycetes isolated from an alkaline soil next to Lonar Crater, India and a proposal for the recognition of Streptomyces alkaliterrae sp. nov.</title>
        <authorList>
            <person name="Golinska P."/>
        </authorList>
    </citation>
    <scope>NUCLEOTIDE SEQUENCE [LARGE SCALE GENOMIC DNA]</scope>
    <source>
        <strain evidence="11">OF8</strain>
    </source>
</reference>
<keyword evidence="3" id="KW-0808">Transferase</keyword>
<keyword evidence="2 10" id="KW-0723">Serine/threonine-protein kinase</keyword>
<evidence type="ECO:0000256" key="5">
    <source>
        <dbReference type="ARBA" id="ARBA00022777"/>
    </source>
</evidence>
<keyword evidence="6 7" id="KW-0067">ATP-binding</keyword>
<sequence length="308" mass="32435">MGVRDEALLADRYSLTEPLGSGGMGEVWRAWDTALGREVAVKLLSAPTGDPDAERRFTAEARVTARLNHPGIAALHDFGQSADGRPFLVMELVAGRSLARTPRYARVQVPWETCADLGAQAARALAAAHRAGIVHRDVKPANLLVTDDGLLKVVDFGIAELAGGEAAESGEPPLGTAAYTAPEVALRHPAGPASDGYALGCVLYELLAGKPPFSGTDAARLLYRQVHEAPARLTEIRPDAPPELLRLIHKLLAKNPADRPRDLADVAGRLQALATADADADCGAARPDEAVTEPLPPVPQDPGPLPDP</sequence>
<feature type="region of interest" description="Disordered" evidence="8">
    <location>
        <begin position="278"/>
        <end position="308"/>
    </location>
</feature>
<gene>
    <name evidence="10" type="ORF">H3147_16610</name>
</gene>
<comment type="caution">
    <text evidence="10">The sequence shown here is derived from an EMBL/GenBank/DDBJ whole genome shotgun (WGS) entry which is preliminary data.</text>
</comment>
<dbReference type="SMART" id="SM00220">
    <property type="entry name" value="S_TKc"/>
    <property type="match status" value="1"/>
</dbReference>
<dbReference type="CDD" id="cd14014">
    <property type="entry name" value="STKc_PknB_like"/>
    <property type="match status" value="1"/>
</dbReference>
<dbReference type="PROSITE" id="PS00107">
    <property type="entry name" value="PROTEIN_KINASE_ATP"/>
    <property type="match status" value="1"/>
</dbReference>
<keyword evidence="5 10" id="KW-0418">Kinase</keyword>
<evidence type="ECO:0000313" key="11">
    <source>
        <dbReference type="Proteomes" id="UP000517765"/>
    </source>
</evidence>
<evidence type="ECO:0000313" key="10">
    <source>
        <dbReference type="EMBL" id="MBB1260445.1"/>
    </source>
</evidence>
<dbReference type="Proteomes" id="UP000517765">
    <property type="component" value="Unassembled WGS sequence"/>
</dbReference>
<dbReference type="EMBL" id="JABJXA010000097">
    <property type="protein sequence ID" value="MBB1260445.1"/>
    <property type="molecule type" value="Genomic_DNA"/>
</dbReference>
<dbReference type="RefSeq" id="WP_181356396.1">
    <property type="nucleotide sequence ID" value="NZ_JABJXA010000097.1"/>
</dbReference>